<dbReference type="Pfam" id="PF03281">
    <property type="entry name" value="Mab-21"/>
    <property type="match status" value="1"/>
</dbReference>
<evidence type="ECO:0000259" key="4">
    <source>
        <dbReference type="Pfam" id="PF03281"/>
    </source>
</evidence>
<dbReference type="EMBL" id="RCHS01004111">
    <property type="protein sequence ID" value="RMX37480.1"/>
    <property type="molecule type" value="Genomic_DNA"/>
</dbReference>
<dbReference type="SMART" id="SM01265">
    <property type="entry name" value="Mab-21"/>
    <property type="match status" value="1"/>
</dbReference>
<dbReference type="GO" id="GO:0016779">
    <property type="term" value="F:nucleotidyltransferase activity"/>
    <property type="evidence" value="ECO:0007669"/>
    <property type="project" value="UniProtKB-ARBA"/>
</dbReference>
<feature type="domain" description="Mab-21-like HhH/H2TH-like" evidence="5">
    <location>
        <begin position="273"/>
        <end position="364"/>
    </location>
</feature>
<comment type="similarity">
    <text evidence="2">Belongs to the mab-21 family.</text>
</comment>
<feature type="domain" description="Mab-21-like nucleotidyltransferase" evidence="4">
    <location>
        <begin position="151"/>
        <end position="264"/>
    </location>
</feature>
<keyword evidence="3" id="KW-0067">ATP-binding</keyword>
<accession>A0A3M6T7V8</accession>
<dbReference type="PANTHER" id="PTHR10656:SF69">
    <property type="entry name" value="MAB-21-LIKE HHH_H2TH-LIKE DOMAIN-CONTAINING PROTEIN"/>
    <property type="match status" value="1"/>
</dbReference>
<evidence type="ECO:0000259" key="5">
    <source>
        <dbReference type="Pfam" id="PF20266"/>
    </source>
</evidence>
<dbReference type="Proteomes" id="UP000275408">
    <property type="component" value="Unassembled WGS sequence"/>
</dbReference>
<dbReference type="PANTHER" id="PTHR10656">
    <property type="entry name" value="CELL FATE DETERMINING PROTEIN MAB21-RELATED"/>
    <property type="match status" value="1"/>
</dbReference>
<dbReference type="SUPFAM" id="SSF48452">
    <property type="entry name" value="TPR-like"/>
    <property type="match status" value="1"/>
</dbReference>
<dbReference type="InterPro" id="IPR011990">
    <property type="entry name" value="TPR-like_helical_dom_sf"/>
</dbReference>
<evidence type="ECO:0000256" key="1">
    <source>
        <dbReference type="ARBA" id="ARBA00001946"/>
    </source>
</evidence>
<comment type="caution">
    <text evidence="6">The sequence shown here is derived from an EMBL/GenBank/DDBJ whole genome shotgun (WGS) entry which is preliminary data.</text>
</comment>
<proteinExistence type="inferred from homology"/>
<dbReference type="Pfam" id="PF20266">
    <property type="entry name" value="Mab-21_C"/>
    <property type="match status" value="1"/>
</dbReference>
<gene>
    <name evidence="6" type="ORF">pdam_00023477</name>
</gene>
<comment type="cofactor">
    <cofactor evidence="1">
        <name>Mg(2+)</name>
        <dbReference type="ChEBI" id="CHEBI:18420"/>
    </cofactor>
</comment>
<sequence length="774" mass="88437">MATKFEPDHFGLLCHLVTFSDWHRPKFGRFEFEPTVDALRKILPWETNFIIERSGSLAERLYLPRLEVAEENEGSSVRYGTDLDVMFLPQLAVIKEITESDEEENSVDESVSDVVAFIENAKEPRYVKLRVNTACRWSLPDDVLESEGDCVYVSSSKFCDVFRKNLNQVQEVAKAAGPSLLVTEHLIQESGISMDSVDLVFAFRCPNWPSVADEWAKRKRNWPQPEVVQMILHQGYAVVAKGSGDSSASHLEWRLSFSFAETVLAQNLNSVQRKCYLVVKGLVKDLHCEGIPSYWVKCAFFWFLEEADPDMWNNSNLGHCVLGVIERLTKCLQSYTLPNYFVKQRNHLQEISKESCATISKELTQIMQKPVLALANSPKLTKCIESILSQAPEKYGYSTLVALVKEFYSSPDKNVLNDFLKYHLYNLGLVLMKNPKTAQKGIEYIECVVQIWKGTGKQTNAYELLCDSIIQCLRRHDDGDAEATACLLISMRSLGFSDQDIIATLTKATNGIDLPASLFQNAGCFYHVQAYEDDVTEPNGELLNHAEIMLKKSVELQPTNASHYIELSMFLYRNDRFDEAIEAAKQGITCSKTSKVLKYLGYGQSEEITLDGNLGYHIQQNDTIEAPALIFAYYVLVACLEELHREDEALKFMDSYKTACGDPRKAIDEDDSLVLYNYSCLLLKLPGIHQNYADRDAIYLFFSNLKMVLRVDGINIVIQFQELDFLNRVVSLYNIRQFLDCFHDMQEGELYPYEWLAIMWSSNDHEINFYTIYF</sequence>
<evidence type="ECO:0000256" key="3">
    <source>
        <dbReference type="ARBA" id="ARBA00022840"/>
    </source>
</evidence>
<evidence type="ECO:0000313" key="6">
    <source>
        <dbReference type="EMBL" id="RMX37480.1"/>
    </source>
</evidence>
<evidence type="ECO:0000313" key="7">
    <source>
        <dbReference type="Proteomes" id="UP000275408"/>
    </source>
</evidence>
<dbReference type="InterPro" id="IPR046906">
    <property type="entry name" value="Mab-21_HhH/H2TH-like"/>
</dbReference>
<keyword evidence="3" id="KW-0547">Nucleotide-binding</keyword>
<dbReference type="Gene3D" id="1.25.40.10">
    <property type="entry name" value="Tetratricopeptide repeat domain"/>
    <property type="match status" value="1"/>
</dbReference>
<dbReference type="Gene3D" id="1.10.1410.40">
    <property type="match status" value="1"/>
</dbReference>
<reference evidence="6 7" key="1">
    <citation type="journal article" date="2018" name="Sci. Rep.">
        <title>Comparative analysis of the Pocillopora damicornis genome highlights role of immune system in coral evolution.</title>
        <authorList>
            <person name="Cunning R."/>
            <person name="Bay R.A."/>
            <person name="Gillette P."/>
            <person name="Baker A.C."/>
            <person name="Traylor-Knowles N."/>
        </authorList>
    </citation>
    <scope>NUCLEOTIDE SEQUENCE [LARGE SCALE GENOMIC DNA]</scope>
    <source>
        <strain evidence="6">RSMAS</strain>
        <tissue evidence="6">Whole animal</tissue>
    </source>
</reference>
<keyword evidence="7" id="KW-1185">Reference proteome</keyword>
<dbReference type="AlphaFoldDB" id="A0A3M6T7V8"/>
<dbReference type="GO" id="GO:0005524">
    <property type="term" value="F:ATP binding"/>
    <property type="evidence" value="ECO:0007669"/>
    <property type="project" value="UniProtKB-KW"/>
</dbReference>
<dbReference type="InterPro" id="IPR046903">
    <property type="entry name" value="Mab-21-like_nuc_Trfase"/>
</dbReference>
<dbReference type="InterPro" id="IPR024810">
    <property type="entry name" value="MAB21L/cGLR"/>
</dbReference>
<name>A0A3M6T7V8_POCDA</name>
<organism evidence="6 7">
    <name type="scientific">Pocillopora damicornis</name>
    <name type="common">Cauliflower coral</name>
    <name type="synonym">Millepora damicornis</name>
    <dbReference type="NCBI Taxonomy" id="46731"/>
    <lineage>
        <taxon>Eukaryota</taxon>
        <taxon>Metazoa</taxon>
        <taxon>Cnidaria</taxon>
        <taxon>Anthozoa</taxon>
        <taxon>Hexacorallia</taxon>
        <taxon>Scleractinia</taxon>
        <taxon>Astrocoeniina</taxon>
        <taxon>Pocilloporidae</taxon>
        <taxon>Pocillopora</taxon>
    </lineage>
</organism>
<protein>
    <submittedName>
        <fullName evidence="6">Uncharacterized protein</fullName>
    </submittedName>
</protein>
<dbReference type="OrthoDB" id="5960251at2759"/>
<evidence type="ECO:0000256" key="2">
    <source>
        <dbReference type="ARBA" id="ARBA00008307"/>
    </source>
</evidence>